<evidence type="ECO:0000259" key="2">
    <source>
        <dbReference type="SMART" id="SM00507"/>
    </source>
</evidence>
<proteinExistence type="predicted"/>
<organism evidence="3 4">
    <name type="scientific">Candidatus Phosphoribacter hodrii</name>
    <dbReference type="NCBI Taxonomy" id="2953743"/>
    <lineage>
        <taxon>Bacteria</taxon>
        <taxon>Bacillati</taxon>
        <taxon>Actinomycetota</taxon>
        <taxon>Actinomycetes</taxon>
        <taxon>Micrococcales</taxon>
        <taxon>Dermatophilaceae</taxon>
        <taxon>Candidatus Phosphoribacter</taxon>
    </lineage>
</organism>
<keyword evidence="3" id="KW-0378">Hydrolase</keyword>
<dbReference type="InterPro" id="IPR002711">
    <property type="entry name" value="HNH"/>
</dbReference>
<reference evidence="3 4" key="1">
    <citation type="submission" date="2020-10" db="EMBL/GenBank/DDBJ databases">
        <title>Connecting structure to function with the recovery of over 1000 high-quality activated sludge metagenome-assembled genomes encoding full-length rRNA genes using long-read sequencing.</title>
        <authorList>
            <person name="Singleton C.M."/>
            <person name="Petriglieri F."/>
            <person name="Kristensen J.M."/>
            <person name="Kirkegaard R.H."/>
            <person name="Michaelsen T.Y."/>
            <person name="Andersen M.H."/>
            <person name="Karst S.M."/>
            <person name="Dueholm M.S."/>
            <person name="Nielsen P.H."/>
            <person name="Albertsen M."/>
        </authorList>
    </citation>
    <scope>NUCLEOTIDE SEQUENCE [LARGE SCALE GENOMIC DNA]</scope>
    <source>
        <strain evidence="3">AalE_18-Q3-R2-46_BAT3C.188</strain>
    </source>
</reference>
<gene>
    <name evidence="3" type="ORF">IPF40_09050</name>
</gene>
<dbReference type="Pfam" id="PF01844">
    <property type="entry name" value="HNH"/>
    <property type="match status" value="1"/>
</dbReference>
<dbReference type="EMBL" id="JADIXZ010000004">
    <property type="protein sequence ID" value="MBK6301180.1"/>
    <property type="molecule type" value="Genomic_DNA"/>
</dbReference>
<dbReference type="AlphaFoldDB" id="A0A934X673"/>
<feature type="region of interest" description="Disordered" evidence="1">
    <location>
        <begin position="1"/>
        <end position="33"/>
    </location>
</feature>
<dbReference type="SMART" id="SM00507">
    <property type="entry name" value="HNHc"/>
    <property type="match status" value="1"/>
</dbReference>
<feature type="compositionally biased region" description="Basic and acidic residues" evidence="1">
    <location>
        <begin position="7"/>
        <end position="32"/>
    </location>
</feature>
<evidence type="ECO:0000313" key="3">
    <source>
        <dbReference type="EMBL" id="MBK6301180.1"/>
    </source>
</evidence>
<feature type="domain" description="HNH nuclease" evidence="2">
    <location>
        <begin position="157"/>
        <end position="208"/>
    </location>
</feature>
<dbReference type="InterPro" id="IPR003615">
    <property type="entry name" value="HNH_nuc"/>
</dbReference>
<dbReference type="Proteomes" id="UP000718281">
    <property type="component" value="Unassembled WGS sequence"/>
</dbReference>
<protein>
    <submittedName>
        <fullName evidence="3">HNH endonuclease</fullName>
    </submittedName>
</protein>
<dbReference type="GO" id="GO:0004519">
    <property type="term" value="F:endonuclease activity"/>
    <property type="evidence" value="ECO:0007669"/>
    <property type="project" value="UniProtKB-KW"/>
</dbReference>
<evidence type="ECO:0000313" key="4">
    <source>
        <dbReference type="Proteomes" id="UP000718281"/>
    </source>
</evidence>
<sequence>MTRPTRRRPEDTKNTEEAEEAPHPGPETERPRLSMSTVDGRFELSYSAPASVGALVETAIREARDSLFHAGLVDVSLADGLAEVANRSLSAVEGTSRSAKYRIYVHLDTDGGWIGKGGRLPSHIVDAMTCDGVLAPVWETDGVPVSVGRSQRVVPDRTRRLIESRDQGCRYPGCVGAGHVEAHHIVHWRNGGRTDLDQLVSLCPYHHDRHHEGEFTISGTPATPTGLTFWARGGWPIRPLAPDRRVAPDRQERPPATRWVGPTGERLQTKFLLLGRNPSPRAP</sequence>
<evidence type="ECO:0000256" key="1">
    <source>
        <dbReference type="SAM" id="MobiDB-lite"/>
    </source>
</evidence>
<dbReference type="GO" id="GO:0003676">
    <property type="term" value="F:nucleic acid binding"/>
    <property type="evidence" value="ECO:0007669"/>
    <property type="project" value="InterPro"/>
</dbReference>
<dbReference type="GO" id="GO:0008270">
    <property type="term" value="F:zinc ion binding"/>
    <property type="evidence" value="ECO:0007669"/>
    <property type="project" value="InterPro"/>
</dbReference>
<accession>A0A934X673</accession>
<keyword evidence="3" id="KW-0540">Nuclease</keyword>
<feature type="compositionally biased region" description="Basic and acidic residues" evidence="1">
    <location>
        <begin position="241"/>
        <end position="255"/>
    </location>
</feature>
<dbReference type="CDD" id="cd00085">
    <property type="entry name" value="HNHc"/>
    <property type="match status" value="1"/>
</dbReference>
<feature type="region of interest" description="Disordered" evidence="1">
    <location>
        <begin position="241"/>
        <end position="262"/>
    </location>
</feature>
<keyword evidence="3" id="KW-0255">Endonuclease</keyword>
<name>A0A934X673_9MICO</name>
<comment type="caution">
    <text evidence="3">The sequence shown here is derived from an EMBL/GenBank/DDBJ whole genome shotgun (WGS) entry which is preliminary data.</text>
</comment>